<dbReference type="Proteomes" id="UP001222087">
    <property type="component" value="Chromosome"/>
</dbReference>
<sequence length="494" mass="54539">MKKFIGLVVILAALVLGSYYGMGYLTEQKVKESLNFVNRSNGVAASIVKYDRGWFTSKATLNWRVHIPEQTIQNNGQTQTLPAKDYNMQMPITIYHGPVIFSQHGVKFGLGYAHTTLAMPQEYVEQFNSLFTNESTKPNVVIDFFVNYFGNSSIDMSVPAFKLFAKEGNATFEWLGMSTSTNVSSNLDKVGGNITIDGLNFQKDKVNTKMSAITSEYNLHRTDKGLFLGDASLSFPSFVVMDSDKKLFELGQFDIHSDSDIEDGLFSSHFKTSVEKIIANEKTYGPGNLEVAIRNLDADALARLNEQAQQVQQGTDAERQRAMLAMLPELPKLFSKGAEFEITEMNFVMPQGTVEGNLMVSLPKGEMGNPFELIQKIQGNGKIKVPAAVVRELVTESIKQKMMSPQAQQNDQQNQQGITQQIQPQSNPDASAQAAANSSDVSQQAVTLADKQLATLVQNGVLAQQGTDYVIEVSLNQGQLTINGKPYSPEMMKF</sequence>
<dbReference type="RefSeq" id="WP_275089016.1">
    <property type="nucleotide sequence ID" value="NZ_CP119078.1"/>
</dbReference>
<keyword evidence="3" id="KW-1185">Reference proteome</keyword>
<protein>
    <submittedName>
        <fullName evidence="2">YdgA family protein</fullName>
    </submittedName>
</protein>
<evidence type="ECO:0000313" key="2">
    <source>
        <dbReference type="EMBL" id="WED43202.1"/>
    </source>
</evidence>
<dbReference type="EMBL" id="CP119078">
    <property type="protein sequence ID" value="WED43202.1"/>
    <property type="molecule type" value="Genomic_DNA"/>
</dbReference>
<dbReference type="Pfam" id="PF06097">
    <property type="entry name" value="DUF945"/>
    <property type="match status" value="1"/>
</dbReference>
<evidence type="ECO:0000313" key="3">
    <source>
        <dbReference type="Proteomes" id="UP001222087"/>
    </source>
</evidence>
<feature type="region of interest" description="Disordered" evidence="1">
    <location>
        <begin position="401"/>
        <end position="438"/>
    </location>
</feature>
<dbReference type="InterPro" id="IPR010352">
    <property type="entry name" value="DUF945"/>
</dbReference>
<name>A0ABY8AR93_9GAMM</name>
<accession>A0ABY8AR93</accession>
<organism evidence="2 3">
    <name type="scientific">Legionella cardiaca</name>
    <dbReference type="NCBI Taxonomy" id="1071983"/>
    <lineage>
        <taxon>Bacteria</taxon>
        <taxon>Pseudomonadati</taxon>
        <taxon>Pseudomonadota</taxon>
        <taxon>Gammaproteobacteria</taxon>
        <taxon>Legionellales</taxon>
        <taxon>Legionellaceae</taxon>
        <taxon>Legionella</taxon>
    </lineage>
</organism>
<feature type="compositionally biased region" description="Low complexity" evidence="1">
    <location>
        <begin position="405"/>
        <end position="438"/>
    </location>
</feature>
<proteinExistence type="predicted"/>
<evidence type="ECO:0000256" key="1">
    <source>
        <dbReference type="SAM" id="MobiDB-lite"/>
    </source>
</evidence>
<gene>
    <name evidence="2" type="ORF">PXX05_00045</name>
</gene>
<reference evidence="2 3" key="1">
    <citation type="submission" date="2023-02" db="EMBL/GenBank/DDBJ databases">
        <title>Genome Sequence of L. cardiaca H63T.</title>
        <authorList>
            <person name="Lopez A.E."/>
            <person name="Cianciotto N.P."/>
        </authorList>
    </citation>
    <scope>NUCLEOTIDE SEQUENCE [LARGE SCALE GENOMIC DNA]</scope>
    <source>
        <strain evidence="2 3">H63</strain>
    </source>
</reference>